<dbReference type="PANTHER" id="PTHR47506:SF1">
    <property type="entry name" value="HTH-TYPE TRANSCRIPTIONAL REGULATOR YJDC"/>
    <property type="match status" value="1"/>
</dbReference>
<accession>A0A919L0E4</accession>
<keyword evidence="2 4" id="KW-0238">DNA-binding</keyword>
<organism evidence="6 7">
    <name type="scientific">Streptomyces sulfonofaciens</name>
    <dbReference type="NCBI Taxonomy" id="68272"/>
    <lineage>
        <taxon>Bacteria</taxon>
        <taxon>Bacillati</taxon>
        <taxon>Actinomycetota</taxon>
        <taxon>Actinomycetes</taxon>
        <taxon>Kitasatosporales</taxon>
        <taxon>Streptomycetaceae</taxon>
        <taxon>Streptomyces</taxon>
    </lineage>
</organism>
<feature type="DNA-binding region" description="H-T-H motif" evidence="4">
    <location>
        <begin position="32"/>
        <end position="51"/>
    </location>
</feature>
<evidence type="ECO:0000259" key="5">
    <source>
        <dbReference type="PROSITE" id="PS50977"/>
    </source>
</evidence>
<reference evidence="6" key="1">
    <citation type="journal article" date="2014" name="Int. J. Syst. Evol. Microbiol.">
        <title>Complete genome sequence of Corynebacterium casei LMG S-19264T (=DSM 44701T), isolated from a smear-ripened cheese.</title>
        <authorList>
            <consortium name="US DOE Joint Genome Institute (JGI-PGF)"/>
            <person name="Walter F."/>
            <person name="Albersmeier A."/>
            <person name="Kalinowski J."/>
            <person name="Ruckert C."/>
        </authorList>
    </citation>
    <scope>NUCLEOTIDE SEQUENCE</scope>
    <source>
        <strain evidence="6">JCM 5069</strain>
    </source>
</reference>
<evidence type="ECO:0000256" key="4">
    <source>
        <dbReference type="PROSITE-ProRule" id="PRU00335"/>
    </source>
</evidence>
<dbReference type="GO" id="GO:0003677">
    <property type="term" value="F:DNA binding"/>
    <property type="evidence" value="ECO:0007669"/>
    <property type="project" value="UniProtKB-UniRule"/>
</dbReference>
<dbReference type="Gene3D" id="1.10.10.60">
    <property type="entry name" value="Homeodomain-like"/>
    <property type="match status" value="1"/>
</dbReference>
<dbReference type="InterPro" id="IPR054156">
    <property type="entry name" value="YxaF_TetR_C"/>
</dbReference>
<evidence type="ECO:0000313" key="7">
    <source>
        <dbReference type="Proteomes" id="UP000603708"/>
    </source>
</evidence>
<dbReference type="InterPro" id="IPR009057">
    <property type="entry name" value="Homeodomain-like_sf"/>
</dbReference>
<keyword evidence="7" id="KW-1185">Reference proteome</keyword>
<dbReference type="AlphaFoldDB" id="A0A919L0E4"/>
<name>A0A919L0E4_9ACTN</name>
<dbReference type="PANTHER" id="PTHR47506">
    <property type="entry name" value="TRANSCRIPTIONAL REGULATORY PROTEIN"/>
    <property type="match status" value="1"/>
</dbReference>
<sequence length="199" mass="21175">MGPMAGKKQFDMDTVLDAAMIQFWRSGYADTSLDDLSRATGLNRSSIYSSLGDKDALFLRCLDRYATRYGDKFDAALSCAAEDPVAAVRAFFDVTLGRIADPAVPDGCLMAQSVMASPALSPSVAEHVKELFGLQRPRLRTALKAGGMSDENAEDFAVHVAAVNQSLAVMGRAGSSPEQLRAIVGVTVDALARALRQVG</sequence>
<dbReference type="Gene3D" id="1.10.357.10">
    <property type="entry name" value="Tetracycline Repressor, domain 2"/>
    <property type="match status" value="1"/>
</dbReference>
<dbReference type="SUPFAM" id="SSF46689">
    <property type="entry name" value="Homeodomain-like"/>
    <property type="match status" value="1"/>
</dbReference>
<comment type="caution">
    <text evidence="6">The sequence shown here is derived from an EMBL/GenBank/DDBJ whole genome shotgun (WGS) entry which is preliminary data.</text>
</comment>
<keyword evidence="3" id="KW-0804">Transcription</keyword>
<dbReference type="Pfam" id="PF21993">
    <property type="entry name" value="TetR_C_13_2"/>
    <property type="match status" value="1"/>
</dbReference>
<gene>
    <name evidence="6" type="ORF">GCM10018793_31700</name>
</gene>
<dbReference type="Proteomes" id="UP000603708">
    <property type="component" value="Unassembled WGS sequence"/>
</dbReference>
<feature type="domain" description="HTH tetR-type" evidence="5">
    <location>
        <begin position="9"/>
        <end position="69"/>
    </location>
</feature>
<reference evidence="6" key="2">
    <citation type="submission" date="2020-09" db="EMBL/GenBank/DDBJ databases">
        <authorList>
            <person name="Sun Q."/>
            <person name="Ohkuma M."/>
        </authorList>
    </citation>
    <scope>NUCLEOTIDE SEQUENCE</scope>
    <source>
        <strain evidence="6">JCM 5069</strain>
    </source>
</reference>
<evidence type="ECO:0000256" key="3">
    <source>
        <dbReference type="ARBA" id="ARBA00023163"/>
    </source>
</evidence>
<dbReference type="InterPro" id="IPR001647">
    <property type="entry name" value="HTH_TetR"/>
</dbReference>
<dbReference type="SUPFAM" id="SSF48498">
    <property type="entry name" value="Tetracyclin repressor-like, C-terminal domain"/>
    <property type="match status" value="1"/>
</dbReference>
<evidence type="ECO:0000256" key="1">
    <source>
        <dbReference type="ARBA" id="ARBA00023015"/>
    </source>
</evidence>
<dbReference type="InterPro" id="IPR036271">
    <property type="entry name" value="Tet_transcr_reg_TetR-rel_C_sf"/>
</dbReference>
<proteinExistence type="predicted"/>
<evidence type="ECO:0000256" key="2">
    <source>
        <dbReference type="ARBA" id="ARBA00023125"/>
    </source>
</evidence>
<keyword evidence="1" id="KW-0805">Transcription regulation</keyword>
<evidence type="ECO:0000313" key="6">
    <source>
        <dbReference type="EMBL" id="GHH79288.1"/>
    </source>
</evidence>
<dbReference type="PROSITE" id="PS50977">
    <property type="entry name" value="HTH_TETR_2"/>
    <property type="match status" value="1"/>
</dbReference>
<dbReference type="EMBL" id="BNCD01000008">
    <property type="protein sequence ID" value="GHH79288.1"/>
    <property type="molecule type" value="Genomic_DNA"/>
</dbReference>
<protein>
    <submittedName>
        <fullName evidence="6">TetR family transcriptional regulator</fullName>
    </submittedName>
</protein>
<dbReference type="Pfam" id="PF00440">
    <property type="entry name" value="TetR_N"/>
    <property type="match status" value="1"/>
</dbReference>